<keyword evidence="2" id="KW-1185">Reference proteome</keyword>
<evidence type="ECO:0000313" key="1">
    <source>
        <dbReference type="EMBL" id="TWU57915.1"/>
    </source>
</evidence>
<dbReference type="GO" id="GO:0003700">
    <property type="term" value="F:DNA-binding transcription factor activity"/>
    <property type="evidence" value="ECO:0007669"/>
    <property type="project" value="InterPro"/>
</dbReference>
<dbReference type="EMBL" id="SJPX01000001">
    <property type="protein sequence ID" value="TWU57915.1"/>
    <property type="molecule type" value="Genomic_DNA"/>
</dbReference>
<dbReference type="InterPro" id="IPR014284">
    <property type="entry name" value="RNA_pol_sigma-70_dom"/>
</dbReference>
<proteinExistence type="predicted"/>
<organism evidence="1 2">
    <name type="scientific">Rubripirellula reticaptiva</name>
    <dbReference type="NCBI Taxonomy" id="2528013"/>
    <lineage>
        <taxon>Bacteria</taxon>
        <taxon>Pseudomonadati</taxon>
        <taxon>Planctomycetota</taxon>
        <taxon>Planctomycetia</taxon>
        <taxon>Pirellulales</taxon>
        <taxon>Pirellulaceae</taxon>
        <taxon>Rubripirellula</taxon>
    </lineage>
</organism>
<dbReference type="AlphaFoldDB" id="A0A5C6F966"/>
<evidence type="ECO:0000313" key="2">
    <source>
        <dbReference type="Proteomes" id="UP000317977"/>
    </source>
</evidence>
<dbReference type="OrthoDB" id="263754at2"/>
<sequence length="198" mass="22245">MNDAANPSPAPQDNASDALSLQGVWQSFGDQLRRRARTRLRQYGLTGQAESMDICNDVMADLIRSQNSKPSDGPSLTHEEVLSYIMRAIDNQVIDTFRMLARQCRDFRRNETVPPEDMAIASAATTPSQIAIRREVFDRIREVLDDADAPAVDLMLENRDWSEIGQSLGIKPDTARMRIRRALDKVRREMGLPDGDAS</sequence>
<dbReference type="InterPro" id="IPR036388">
    <property type="entry name" value="WH-like_DNA-bd_sf"/>
</dbReference>
<accession>A0A5C6F966</accession>
<comment type="caution">
    <text evidence="1">The sequence shown here is derived from an EMBL/GenBank/DDBJ whole genome shotgun (WGS) entry which is preliminary data.</text>
</comment>
<dbReference type="Proteomes" id="UP000317977">
    <property type="component" value="Unassembled WGS sequence"/>
</dbReference>
<dbReference type="NCBIfam" id="TIGR02937">
    <property type="entry name" value="sigma70-ECF"/>
    <property type="match status" value="1"/>
</dbReference>
<reference evidence="1 2" key="1">
    <citation type="submission" date="2019-02" db="EMBL/GenBank/DDBJ databases">
        <title>Deep-cultivation of Planctomycetes and their phenomic and genomic characterization uncovers novel biology.</title>
        <authorList>
            <person name="Wiegand S."/>
            <person name="Jogler M."/>
            <person name="Boedeker C."/>
            <person name="Pinto D."/>
            <person name="Vollmers J."/>
            <person name="Rivas-Marin E."/>
            <person name="Kohn T."/>
            <person name="Peeters S.H."/>
            <person name="Heuer A."/>
            <person name="Rast P."/>
            <person name="Oberbeckmann S."/>
            <person name="Bunk B."/>
            <person name="Jeske O."/>
            <person name="Meyerdierks A."/>
            <person name="Storesund J.E."/>
            <person name="Kallscheuer N."/>
            <person name="Luecker S."/>
            <person name="Lage O.M."/>
            <person name="Pohl T."/>
            <person name="Merkel B.J."/>
            <person name="Hornburger P."/>
            <person name="Mueller R.-W."/>
            <person name="Bruemmer F."/>
            <person name="Labrenz M."/>
            <person name="Spormann A.M."/>
            <person name="Op Den Camp H."/>
            <person name="Overmann J."/>
            <person name="Amann R."/>
            <person name="Jetten M.S.M."/>
            <person name="Mascher T."/>
            <person name="Medema M.H."/>
            <person name="Devos D.P."/>
            <person name="Kaster A.-K."/>
            <person name="Ovreas L."/>
            <person name="Rohde M."/>
            <person name="Galperin M.Y."/>
            <person name="Jogler C."/>
        </authorList>
    </citation>
    <scope>NUCLEOTIDE SEQUENCE [LARGE SCALE GENOMIC DNA]</scope>
    <source>
        <strain evidence="1 2">Poly59</strain>
    </source>
</reference>
<evidence type="ECO:0008006" key="3">
    <source>
        <dbReference type="Google" id="ProtNLM"/>
    </source>
</evidence>
<protein>
    <recommendedName>
        <fullName evidence="3">RNA polymerase sigma factor</fullName>
    </recommendedName>
</protein>
<gene>
    <name evidence="1" type="ORF">Poly59_08240</name>
</gene>
<name>A0A5C6F966_9BACT</name>
<dbReference type="Gene3D" id="1.10.10.10">
    <property type="entry name" value="Winged helix-like DNA-binding domain superfamily/Winged helix DNA-binding domain"/>
    <property type="match status" value="1"/>
</dbReference>
<dbReference type="SUPFAM" id="SSF88659">
    <property type="entry name" value="Sigma3 and sigma4 domains of RNA polymerase sigma factors"/>
    <property type="match status" value="1"/>
</dbReference>
<dbReference type="GO" id="GO:0006352">
    <property type="term" value="P:DNA-templated transcription initiation"/>
    <property type="evidence" value="ECO:0007669"/>
    <property type="project" value="InterPro"/>
</dbReference>
<dbReference type="RefSeq" id="WP_146532728.1">
    <property type="nucleotide sequence ID" value="NZ_SJPX01000001.1"/>
</dbReference>
<dbReference type="InterPro" id="IPR013324">
    <property type="entry name" value="RNA_pol_sigma_r3/r4-like"/>
</dbReference>